<sequence length="198" mass="22146">MKIRVFKCGGFVPQSNQGQKNFRMPNNNDNCGRRFRKQPQNEPSSRCGSYHPGVLCRVGLGVCYFCGRAGHMAWNCSEKKKYEAGRAQQPGRVFTTSAVGAEGSETLIRGKCEIAGKILNALFDFGVTHSFIVFEKASKLGLRMIMLDYDLKVHNATFEAVVTRLGCPQVSLRVKQRDFVYDLICLPMIGLDLILELD</sequence>
<keyword evidence="3" id="KW-1185">Reference proteome</keyword>
<dbReference type="SMART" id="SM00343">
    <property type="entry name" value="ZnF_C2HC"/>
    <property type="match status" value="1"/>
</dbReference>
<reference evidence="4" key="2">
    <citation type="submission" date="2025-08" db="UniProtKB">
        <authorList>
            <consortium name="RefSeq"/>
        </authorList>
    </citation>
    <scope>IDENTIFICATION</scope>
    <source>
        <tissue evidence="4">Whole plant</tissue>
    </source>
</reference>
<dbReference type="PROSITE" id="PS50158">
    <property type="entry name" value="ZF_CCHC"/>
    <property type="match status" value="1"/>
</dbReference>
<dbReference type="RefSeq" id="XP_015932094.1">
    <property type="nucleotide sequence ID" value="XM_016076608.1"/>
</dbReference>
<evidence type="ECO:0000259" key="2">
    <source>
        <dbReference type="PROSITE" id="PS50158"/>
    </source>
</evidence>
<evidence type="ECO:0000313" key="4">
    <source>
        <dbReference type="RefSeq" id="XP_015932094.1"/>
    </source>
</evidence>
<protein>
    <submittedName>
        <fullName evidence="4">Uncharacterized protein LOC107458402</fullName>
    </submittedName>
</protein>
<reference evidence="3" key="1">
    <citation type="journal article" date="2016" name="Nat. Genet.">
        <title>The genome sequences of Arachis duranensis and Arachis ipaensis, the diploid ancestors of cultivated peanut.</title>
        <authorList>
            <person name="Bertioli D.J."/>
            <person name="Cannon S.B."/>
            <person name="Froenicke L."/>
            <person name="Huang G."/>
            <person name="Farmer A.D."/>
            <person name="Cannon E.K."/>
            <person name="Liu X."/>
            <person name="Gao D."/>
            <person name="Clevenger J."/>
            <person name="Dash S."/>
            <person name="Ren L."/>
            <person name="Moretzsohn M.C."/>
            <person name="Shirasawa K."/>
            <person name="Huang W."/>
            <person name="Vidigal B."/>
            <person name="Abernathy B."/>
            <person name="Chu Y."/>
            <person name="Niederhuth C.E."/>
            <person name="Umale P."/>
            <person name="Araujo A.C."/>
            <person name="Kozik A."/>
            <person name="Kim K.D."/>
            <person name="Burow M.D."/>
            <person name="Varshney R.K."/>
            <person name="Wang X."/>
            <person name="Zhang X."/>
            <person name="Barkley N."/>
            <person name="Guimaraes P.M."/>
            <person name="Isobe S."/>
            <person name="Guo B."/>
            <person name="Liao B."/>
            <person name="Stalker H.T."/>
            <person name="Schmitz R.J."/>
            <person name="Scheffler B.E."/>
            <person name="Leal-Bertioli S.C."/>
            <person name="Xun X."/>
            <person name="Jackson S.A."/>
            <person name="Michelmore R."/>
            <person name="Ozias-Akins P."/>
        </authorList>
    </citation>
    <scope>NUCLEOTIDE SEQUENCE [LARGE SCALE GENOMIC DNA]</scope>
    <source>
        <strain evidence="3">cv. V14167</strain>
    </source>
</reference>
<organism evidence="3 4">
    <name type="scientific">Arachis duranensis</name>
    <name type="common">Wild peanut</name>
    <dbReference type="NCBI Taxonomy" id="130453"/>
    <lineage>
        <taxon>Eukaryota</taxon>
        <taxon>Viridiplantae</taxon>
        <taxon>Streptophyta</taxon>
        <taxon>Embryophyta</taxon>
        <taxon>Tracheophyta</taxon>
        <taxon>Spermatophyta</taxon>
        <taxon>Magnoliopsida</taxon>
        <taxon>eudicotyledons</taxon>
        <taxon>Gunneridae</taxon>
        <taxon>Pentapetalae</taxon>
        <taxon>rosids</taxon>
        <taxon>fabids</taxon>
        <taxon>Fabales</taxon>
        <taxon>Fabaceae</taxon>
        <taxon>Papilionoideae</taxon>
        <taxon>50 kb inversion clade</taxon>
        <taxon>dalbergioids sensu lato</taxon>
        <taxon>Dalbergieae</taxon>
        <taxon>Pterocarpus clade</taxon>
        <taxon>Arachis</taxon>
    </lineage>
</organism>
<dbReference type="InterPro" id="IPR001878">
    <property type="entry name" value="Znf_CCHC"/>
</dbReference>
<evidence type="ECO:0000313" key="3">
    <source>
        <dbReference type="Proteomes" id="UP000515211"/>
    </source>
</evidence>
<keyword evidence="1" id="KW-0863">Zinc-finger</keyword>
<evidence type="ECO:0000256" key="1">
    <source>
        <dbReference type="PROSITE-ProRule" id="PRU00047"/>
    </source>
</evidence>
<dbReference type="InterPro" id="IPR021109">
    <property type="entry name" value="Peptidase_aspartic_dom_sf"/>
</dbReference>
<dbReference type="SUPFAM" id="SSF57756">
    <property type="entry name" value="Retrovirus zinc finger-like domains"/>
    <property type="match status" value="1"/>
</dbReference>
<proteinExistence type="predicted"/>
<dbReference type="GeneID" id="107458402"/>
<dbReference type="InterPro" id="IPR036875">
    <property type="entry name" value="Znf_CCHC_sf"/>
</dbReference>
<accession>A0A6P4B0V6</accession>
<gene>
    <name evidence="4" type="primary">LOC107458402</name>
</gene>
<dbReference type="CDD" id="cd00303">
    <property type="entry name" value="retropepsin_like"/>
    <property type="match status" value="1"/>
</dbReference>
<dbReference type="Proteomes" id="UP000515211">
    <property type="component" value="Chromosome 7"/>
</dbReference>
<keyword evidence="1" id="KW-0479">Metal-binding</keyword>
<keyword evidence="1" id="KW-0862">Zinc</keyword>
<feature type="domain" description="CCHC-type" evidence="2">
    <location>
        <begin position="63"/>
        <end position="78"/>
    </location>
</feature>
<dbReference type="GO" id="GO:0003676">
    <property type="term" value="F:nucleic acid binding"/>
    <property type="evidence" value="ECO:0007669"/>
    <property type="project" value="InterPro"/>
</dbReference>
<dbReference type="GO" id="GO:0008270">
    <property type="term" value="F:zinc ion binding"/>
    <property type="evidence" value="ECO:0007669"/>
    <property type="project" value="UniProtKB-KW"/>
</dbReference>
<dbReference type="KEGG" id="adu:107458402"/>
<dbReference type="Pfam" id="PF08284">
    <property type="entry name" value="RVP_2"/>
    <property type="match status" value="1"/>
</dbReference>
<dbReference type="AlphaFoldDB" id="A0A6P4B0V6"/>
<dbReference type="Gene3D" id="2.40.70.10">
    <property type="entry name" value="Acid Proteases"/>
    <property type="match status" value="1"/>
</dbReference>
<name>A0A6P4B0V6_ARADU</name>